<protein>
    <submittedName>
        <fullName evidence="4">RibA/ribD-fused uncharacterized protein</fullName>
    </submittedName>
</protein>
<comment type="catalytic activity">
    <reaction evidence="2">
        <text>2,5-diamino-6-hydroxy-4-(5-phosphoribosylamino)-pyrimidine + H2O = 2,5,6-triamino-4-hydroxypyrimidine + D-ribose 5-phosphate</text>
        <dbReference type="Rhea" id="RHEA:23436"/>
        <dbReference type="ChEBI" id="CHEBI:15377"/>
        <dbReference type="ChEBI" id="CHEBI:58614"/>
        <dbReference type="ChEBI" id="CHEBI:78346"/>
        <dbReference type="ChEBI" id="CHEBI:137796"/>
    </reaction>
</comment>
<dbReference type="SUPFAM" id="SSF143990">
    <property type="entry name" value="YbiA-like"/>
    <property type="match status" value="1"/>
</dbReference>
<reference evidence="4 5" key="1">
    <citation type="submission" date="2018-08" db="EMBL/GenBank/DDBJ databases">
        <title>Genomic Encyclopedia of Type Strains, Phase IV (KMG-IV): sequencing the most valuable type-strain genomes for metagenomic binning, comparative biology and taxonomic classification.</title>
        <authorList>
            <person name="Goeker M."/>
        </authorList>
    </citation>
    <scope>NUCLEOTIDE SEQUENCE [LARGE SCALE GENOMIC DNA]</scope>
    <source>
        <strain evidence="4 5">DSM 18841</strain>
    </source>
</reference>
<dbReference type="AlphaFoldDB" id="A0A3E0HFB1"/>
<keyword evidence="5" id="KW-1185">Reference proteome</keyword>
<feature type="domain" description="NADAR" evidence="3">
    <location>
        <begin position="113"/>
        <end position="274"/>
    </location>
</feature>
<comment type="catalytic activity">
    <reaction evidence="1">
        <text>5-amino-6-(5-phospho-D-ribosylamino)uracil + H2O = 5,6-diaminouracil + D-ribose 5-phosphate</text>
        <dbReference type="Rhea" id="RHEA:55020"/>
        <dbReference type="ChEBI" id="CHEBI:15377"/>
        <dbReference type="ChEBI" id="CHEBI:46252"/>
        <dbReference type="ChEBI" id="CHEBI:58453"/>
        <dbReference type="ChEBI" id="CHEBI:78346"/>
    </reaction>
</comment>
<evidence type="ECO:0000313" key="4">
    <source>
        <dbReference type="EMBL" id="REH44480.1"/>
    </source>
</evidence>
<dbReference type="InterPro" id="IPR037238">
    <property type="entry name" value="YbiA-like_sf"/>
</dbReference>
<dbReference type="EMBL" id="QUNS01000011">
    <property type="protein sequence ID" value="REH44480.1"/>
    <property type="molecule type" value="Genomic_DNA"/>
</dbReference>
<proteinExistence type="predicted"/>
<dbReference type="InterPro" id="IPR012816">
    <property type="entry name" value="NADAR"/>
</dbReference>
<name>A0A3E0HFB1_9FLAO</name>
<dbReference type="Pfam" id="PF08719">
    <property type="entry name" value="NADAR"/>
    <property type="match status" value="1"/>
</dbReference>
<evidence type="ECO:0000313" key="5">
    <source>
        <dbReference type="Proteomes" id="UP000256884"/>
    </source>
</evidence>
<dbReference type="CDD" id="cd15457">
    <property type="entry name" value="NADAR"/>
    <property type="match status" value="1"/>
</dbReference>
<accession>A0A3E0HFB1</accession>
<dbReference type="Proteomes" id="UP000256884">
    <property type="component" value="Unassembled WGS sequence"/>
</dbReference>
<sequence length="278" mass="33118">MKVTLKLIEEKGLSDDIVKEMIEMSKTQSKEWKNFYKRLPDYIAFEYARIKGRIQKEEIKSEYSKLSQRDREIKHLRGFQYAAHHTEGLNFEEELIRNAKKRKDEEFTFFGATKSPFSQWYKCNFKAERIYRTPNYLMEFNEEIKFSSAEQYMMYNKCLLALDFDAADKVLRTKDPRKQKEIGRKVKMTKEMLETWEFFKVQIVYEGNKKKFLQNKEFKKLLLETKGSTLVEAAPDDKIWGIGLSEDNPKAKDRLSWEGKNILGEVLTLIRTEILGEY</sequence>
<evidence type="ECO:0000256" key="2">
    <source>
        <dbReference type="ARBA" id="ARBA00000751"/>
    </source>
</evidence>
<dbReference type="NCBIfam" id="TIGR02464">
    <property type="entry name" value="ribofla_fusion"/>
    <property type="match status" value="1"/>
</dbReference>
<gene>
    <name evidence="4" type="ORF">C7448_11112</name>
</gene>
<evidence type="ECO:0000256" key="1">
    <source>
        <dbReference type="ARBA" id="ARBA00000022"/>
    </source>
</evidence>
<comment type="caution">
    <text evidence="4">The sequence shown here is derived from an EMBL/GenBank/DDBJ whole genome shotgun (WGS) entry which is preliminary data.</text>
</comment>
<dbReference type="Gene3D" id="1.10.357.40">
    <property type="entry name" value="YbiA-like"/>
    <property type="match status" value="1"/>
</dbReference>
<dbReference type="RefSeq" id="WP_211321925.1">
    <property type="nucleotide sequence ID" value="NZ_QUNS01000011.1"/>
</dbReference>
<organism evidence="4 5">
    <name type="scientific">Tenacibaculum gallaicum</name>
    <dbReference type="NCBI Taxonomy" id="561505"/>
    <lineage>
        <taxon>Bacteria</taxon>
        <taxon>Pseudomonadati</taxon>
        <taxon>Bacteroidota</taxon>
        <taxon>Flavobacteriia</taxon>
        <taxon>Flavobacteriales</taxon>
        <taxon>Flavobacteriaceae</taxon>
        <taxon>Tenacibaculum</taxon>
    </lineage>
</organism>
<evidence type="ECO:0000259" key="3">
    <source>
        <dbReference type="Pfam" id="PF08719"/>
    </source>
</evidence>